<organism evidence="12 13">
    <name type="scientific">Planctobacterium marinum</name>
    <dbReference type="NCBI Taxonomy" id="1631968"/>
    <lineage>
        <taxon>Bacteria</taxon>
        <taxon>Pseudomonadati</taxon>
        <taxon>Pseudomonadota</taxon>
        <taxon>Gammaproteobacteria</taxon>
        <taxon>Alteromonadales</taxon>
        <taxon>Alteromonadaceae</taxon>
        <taxon>Planctobacterium</taxon>
    </lineage>
</organism>
<dbReference type="Pfam" id="PF00691">
    <property type="entry name" value="OmpA"/>
    <property type="match status" value="1"/>
</dbReference>
<keyword evidence="3 8" id="KW-0472">Membrane</keyword>
<dbReference type="PANTHER" id="PTHR30329">
    <property type="entry name" value="STATOR ELEMENT OF FLAGELLAR MOTOR COMPLEX"/>
    <property type="match status" value="1"/>
</dbReference>
<evidence type="ECO:0000256" key="10">
    <source>
        <dbReference type="SAM" id="SignalP"/>
    </source>
</evidence>
<dbReference type="PROSITE" id="PS51257">
    <property type="entry name" value="PROKAR_LIPOPROTEIN"/>
    <property type="match status" value="1"/>
</dbReference>
<dbReference type="KEGG" id="pmaw:MACH26_28230"/>
<evidence type="ECO:0000256" key="5">
    <source>
        <dbReference type="ARBA" id="ARBA00023237"/>
    </source>
</evidence>
<comment type="function">
    <text evidence="8">Part of the Tol-Pal system, which plays a role in outer membrane invagination during cell division and is important for maintaining outer membrane integrity.</text>
</comment>
<dbReference type="RefSeq" id="WP_338293286.1">
    <property type="nucleotide sequence ID" value="NZ_AP027272.1"/>
</dbReference>
<evidence type="ECO:0000313" key="13">
    <source>
        <dbReference type="Proteomes" id="UP001333710"/>
    </source>
</evidence>
<keyword evidence="1 8" id="KW-0132">Cell division</keyword>
<dbReference type="InterPro" id="IPR006664">
    <property type="entry name" value="OMP_bac"/>
</dbReference>
<dbReference type="Proteomes" id="UP001333710">
    <property type="component" value="Chromosome"/>
</dbReference>
<dbReference type="InterPro" id="IPR006665">
    <property type="entry name" value="OmpA-like"/>
</dbReference>
<dbReference type="PRINTS" id="PR01021">
    <property type="entry name" value="OMPADOMAIN"/>
</dbReference>
<feature type="chain" id="PRO_5041247208" description="Peptidoglycan-associated lipoprotein" evidence="10">
    <location>
        <begin position="22"/>
        <end position="185"/>
    </location>
</feature>
<comment type="subunit">
    <text evidence="8">The Tol-Pal system is composed of five core proteins: the inner membrane proteins TolA, TolQ and TolR, the periplasmic protein TolB and the outer membrane protein Pal. They form a network linking the inner and outer membranes and the peptidoglycan layer.</text>
</comment>
<dbReference type="PANTHER" id="PTHR30329:SF21">
    <property type="entry name" value="LIPOPROTEIN YIAD-RELATED"/>
    <property type="match status" value="1"/>
</dbReference>
<dbReference type="SUPFAM" id="SSF103088">
    <property type="entry name" value="OmpA-like"/>
    <property type="match status" value="1"/>
</dbReference>
<dbReference type="Gene3D" id="3.30.1330.60">
    <property type="entry name" value="OmpA-like domain"/>
    <property type="match status" value="1"/>
</dbReference>
<dbReference type="InterPro" id="IPR050330">
    <property type="entry name" value="Bact_OuterMem_StrucFunc"/>
</dbReference>
<keyword evidence="2 8" id="KW-0732">Signal</keyword>
<feature type="compositionally biased region" description="Low complexity" evidence="9">
    <location>
        <begin position="33"/>
        <end position="49"/>
    </location>
</feature>
<evidence type="ECO:0000256" key="8">
    <source>
        <dbReference type="HAMAP-Rule" id="MF_02204"/>
    </source>
</evidence>
<evidence type="ECO:0000313" key="12">
    <source>
        <dbReference type="EMBL" id="BDX07302.1"/>
    </source>
</evidence>
<dbReference type="AlphaFoldDB" id="A0AA48HRD0"/>
<evidence type="ECO:0000256" key="6">
    <source>
        <dbReference type="ARBA" id="ARBA00023288"/>
    </source>
</evidence>
<keyword evidence="7 8" id="KW-0131">Cell cycle</keyword>
<keyword evidence="5 8" id="KW-0998">Cell outer membrane</keyword>
<keyword evidence="4 8" id="KW-0564">Palmitate</keyword>
<proteinExistence type="inferred from homology"/>
<keyword evidence="13" id="KW-1185">Reference proteome</keyword>
<evidence type="ECO:0000256" key="3">
    <source>
        <dbReference type="ARBA" id="ARBA00023136"/>
    </source>
</evidence>
<gene>
    <name evidence="8 12" type="primary">pal</name>
    <name evidence="12" type="ORF">MACH26_28230</name>
</gene>
<dbReference type="InterPro" id="IPR014169">
    <property type="entry name" value="Pal_lipo_C"/>
</dbReference>
<feature type="signal peptide" evidence="10">
    <location>
        <begin position="1"/>
        <end position="21"/>
    </location>
</feature>
<dbReference type="GO" id="GO:0051301">
    <property type="term" value="P:cell division"/>
    <property type="evidence" value="ECO:0007669"/>
    <property type="project" value="UniProtKB-UniRule"/>
</dbReference>
<evidence type="ECO:0000256" key="7">
    <source>
        <dbReference type="ARBA" id="ARBA00023306"/>
    </source>
</evidence>
<evidence type="ECO:0000256" key="9">
    <source>
        <dbReference type="SAM" id="MobiDB-lite"/>
    </source>
</evidence>
<name>A0AA48HRD0_9ALTE</name>
<dbReference type="CDD" id="cd07185">
    <property type="entry name" value="OmpA_C-like"/>
    <property type="match status" value="1"/>
</dbReference>
<keyword evidence="6 8" id="KW-0449">Lipoprotein</keyword>
<dbReference type="InterPro" id="IPR039001">
    <property type="entry name" value="Pal"/>
</dbReference>
<comment type="similarity">
    <text evidence="8">Belongs to the Pal lipoprotein family.</text>
</comment>
<dbReference type="GO" id="GO:0009279">
    <property type="term" value="C:cell outer membrane"/>
    <property type="evidence" value="ECO:0007669"/>
    <property type="project" value="UniProtKB-SubCell"/>
</dbReference>
<feature type="region of interest" description="Disordered" evidence="9">
    <location>
        <begin position="33"/>
        <end position="65"/>
    </location>
</feature>
<evidence type="ECO:0000256" key="1">
    <source>
        <dbReference type="ARBA" id="ARBA00022618"/>
    </source>
</evidence>
<dbReference type="InterPro" id="IPR036737">
    <property type="entry name" value="OmpA-like_sf"/>
</dbReference>
<feature type="domain" description="OmpA-like" evidence="11">
    <location>
        <begin position="71"/>
        <end position="185"/>
    </location>
</feature>
<reference evidence="12" key="1">
    <citation type="submission" date="2023-01" db="EMBL/GenBank/DDBJ databases">
        <title>Complete genome sequence of Planctobacterium marinum strain Dej080120_11.</title>
        <authorList>
            <person name="Ueki S."/>
            <person name="Maruyama F."/>
        </authorList>
    </citation>
    <scope>NUCLEOTIDE SEQUENCE</scope>
    <source>
        <strain evidence="12">Dej080120_11</strain>
    </source>
</reference>
<sequence length="185" mass="20282">MQLNKIIKGVFIALPVVTLMACSSSTSSSDAEAARNASNSSASSSASGSENTGVEVGTVVKEKSPEEIRQEQKEALMRNQVVYFDFDRSSVNSEFYSLLNEHAEFLRNNPSQRVTIEGHCDKRGTPEYNIALGERRAKSVETFMQNAGVSASQISVVSYGEEKPVAMGDTERAFKQNRRAVLVYN</sequence>
<comment type="subcellular location">
    <subcellularLocation>
        <location evidence="8">Cell outer membrane</location>
        <topology evidence="8">Lipid-anchor</topology>
    </subcellularLocation>
</comment>
<dbReference type="EMBL" id="AP027272">
    <property type="protein sequence ID" value="BDX07302.1"/>
    <property type="molecule type" value="Genomic_DNA"/>
</dbReference>
<accession>A0AA48HRD0</accession>
<dbReference type="PROSITE" id="PS51123">
    <property type="entry name" value="OMPA_2"/>
    <property type="match status" value="1"/>
</dbReference>
<protein>
    <recommendedName>
        <fullName evidence="8">Peptidoglycan-associated lipoprotein</fullName>
        <shortName evidence="8">PAL</shortName>
    </recommendedName>
</protein>
<dbReference type="NCBIfam" id="TIGR02802">
    <property type="entry name" value="Pal_lipo"/>
    <property type="match status" value="1"/>
</dbReference>
<evidence type="ECO:0000256" key="4">
    <source>
        <dbReference type="ARBA" id="ARBA00023139"/>
    </source>
</evidence>
<evidence type="ECO:0000259" key="11">
    <source>
        <dbReference type="PROSITE" id="PS51123"/>
    </source>
</evidence>
<evidence type="ECO:0000256" key="2">
    <source>
        <dbReference type="ARBA" id="ARBA00022729"/>
    </source>
</evidence>
<dbReference type="HAMAP" id="MF_02204">
    <property type="entry name" value="Pal"/>
    <property type="match status" value="1"/>
</dbReference>